<evidence type="ECO:0000313" key="4">
    <source>
        <dbReference type="Proteomes" id="UP000715965"/>
    </source>
</evidence>
<dbReference type="EMBL" id="JADDOJ010000004">
    <property type="protein sequence ID" value="MBE7939380.1"/>
    <property type="molecule type" value="Genomic_DNA"/>
</dbReference>
<feature type="transmembrane region" description="Helical" evidence="1">
    <location>
        <begin position="194"/>
        <end position="212"/>
    </location>
</feature>
<keyword evidence="4" id="KW-1185">Reference proteome</keyword>
<evidence type="ECO:0000259" key="2">
    <source>
        <dbReference type="Pfam" id="PF13386"/>
    </source>
</evidence>
<dbReference type="PANTHER" id="PTHR42208:SF1">
    <property type="entry name" value="HEAVY METAL TRANSPORTER"/>
    <property type="match status" value="1"/>
</dbReference>
<keyword evidence="1" id="KW-0472">Membrane</keyword>
<dbReference type="PANTHER" id="PTHR42208">
    <property type="entry name" value="HEAVY METAL TRANSPORTER-RELATED"/>
    <property type="match status" value="1"/>
</dbReference>
<comment type="caution">
    <text evidence="3">The sequence shown here is derived from an EMBL/GenBank/DDBJ whole genome shotgun (WGS) entry which is preliminary data.</text>
</comment>
<feature type="transmembrane region" description="Helical" evidence="1">
    <location>
        <begin position="125"/>
        <end position="146"/>
    </location>
</feature>
<feature type="transmembrane region" description="Helical" evidence="1">
    <location>
        <begin position="51"/>
        <end position="72"/>
    </location>
</feature>
<evidence type="ECO:0000313" key="3">
    <source>
        <dbReference type="EMBL" id="MBE7939380.1"/>
    </source>
</evidence>
<name>A0ABR9SAP9_9BURK</name>
<gene>
    <name evidence="3" type="ORF">IM725_02200</name>
</gene>
<organism evidence="3 4">
    <name type="scientific">Ramlibacter aquaticus</name>
    <dbReference type="NCBI Taxonomy" id="2780094"/>
    <lineage>
        <taxon>Bacteria</taxon>
        <taxon>Pseudomonadati</taxon>
        <taxon>Pseudomonadota</taxon>
        <taxon>Betaproteobacteria</taxon>
        <taxon>Burkholderiales</taxon>
        <taxon>Comamonadaceae</taxon>
        <taxon>Ramlibacter</taxon>
    </lineage>
</organism>
<feature type="transmembrane region" description="Helical" evidence="1">
    <location>
        <begin position="84"/>
        <end position="104"/>
    </location>
</feature>
<protein>
    <submittedName>
        <fullName evidence="3">Sulfite exporter TauE/SafE family protein</fullName>
    </submittedName>
</protein>
<dbReference type="Proteomes" id="UP000715965">
    <property type="component" value="Unassembled WGS sequence"/>
</dbReference>
<reference evidence="3 4" key="1">
    <citation type="submission" date="2020-10" db="EMBL/GenBank/DDBJ databases">
        <title>Draft genome of Ramlibacter aquaticus LMG 30558.</title>
        <authorList>
            <person name="Props R."/>
        </authorList>
    </citation>
    <scope>NUCLEOTIDE SEQUENCE [LARGE SCALE GENOMIC DNA]</scope>
    <source>
        <strain evidence="3 4">LMG 30558</strain>
    </source>
</reference>
<dbReference type="Pfam" id="PF13386">
    <property type="entry name" value="DsbD_2"/>
    <property type="match status" value="1"/>
</dbReference>
<feature type="transmembrane region" description="Helical" evidence="1">
    <location>
        <begin position="6"/>
        <end position="31"/>
    </location>
</feature>
<feature type="transmembrane region" description="Helical" evidence="1">
    <location>
        <begin position="158"/>
        <end position="182"/>
    </location>
</feature>
<dbReference type="InterPro" id="IPR039447">
    <property type="entry name" value="UreH-like_TM_dom"/>
</dbReference>
<sequence>MSTTLAGAALLMGLAGGPHCAAMCGAACGGIVRLPGRRPAPAMLQFQLGRLLGYATLGAVAAQAVGSFAWLAQNTAALQPVWTLFHVAVLGWGLALLLLARQPVWVSAAGRSVWSRVRPLAARRGGVLAAGALWAFMPCGLLYSALLVASLSGSAQGGALAMALFALGSAVSLALAPALLLRLQQAGDRLRRDWGTRAAGGLLVAAAGWSLWMDVAHKLAAWCGFA</sequence>
<accession>A0ABR9SAP9</accession>
<keyword evidence="1" id="KW-0812">Transmembrane</keyword>
<proteinExistence type="predicted"/>
<keyword evidence="1" id="KW-1133">Transmembrane helix</keyword>
<evidence type="ECO:0000256" key="1">
    <source>
        <dbReference type="SAM" id="Phobius"/>
    </source>
</evidence>
<feature type="domain" description="Urease accessory protein UreH-like transmembrane" evidence="2">
    <location>
        <begin position="8"/>
        <end position="208"/>
    </location>
</feature>
<dbReference type="RefSeq" id="WP_193778926.1">
    <property type="nucleotide sequence ID" value="NZ_JADDOJ010000004.1"/>
</dbReference>